<evidence type="ECO:0000313" key="4">
    <source>
        <dbReference type="EMBL" id="KAI5314507.1"/>
    </source>
</evidence>
<keyword evidence="2" id="KW-0677">Repeat</keyword>
<evidence type="ECO:0000256" key="3">
    <source>
        <dbReference type="PROSITE-ProRule" id="PRU00708"/>
    </source>
</evidence>
<dbReference type="GO" id="GO:0003729">
    <property type="term" value="F:mRNA binding"/>
    <property type="evidence" value="ECO:0007669"/>
    <property type="project" value="TreeGrafter"/>
</dbReference>
<feature type="repeat" description="PPR" evidence="3">
    <location>
        <begin position="19"/>
        <end position="53"/>
    </location>
</feature>
<dbReference type="Gene3D" id="1.25.40.10">
    <property type="entry name" value="Tetratricopeptide repeat domain"/>
    <property type="match status" value="2"/>
</dbReference>
<accession>A0AAD4UZA1</accession>
<gene>
    <name evidence="4" type="ORF">L3X38_043683</name>
</gene>
<evidence type="ECO:0000256" key="2">
    <source>
        <dbReference type="ARBA" id="ARBA00022737"/>
    </source>
</evidence>
<dbReference type="InterPro" id="IPR011990">
    <property type="entry name" value="TPR-like_helical_dom_sf"/>
</dbReference>
<dbReference type="Pfam" id="PF13041">
    <property type="entry name" value="PPR_2"/>
    <property type="match status" value="2"/>
</dbReference>
<comment type="similarity">
    <text evidence="1">Belongs to the PPR family. P subfamily.</text>
</comment>
<feature type="repeat" description="PPR" evidence="3">
    <location>
        <begin position="81"/>
        <end position="111"/>
    </location>
</feature>
<protein>
    <recommendedName>
        <fullName evidence="6">Pentatricopeptide repeat-containing protein</fullName>
    </recommendedName>
</protein>
<dbReference type="PANTHER" id="PTHR47933:SF32">
    <property type="entry name" value="OS06G0152500 PROTEIN"/>
    <property type="match status" value="1"/>
</dbReference>
<evidence type="ECO:0000256" key="1">
    <source>
        <dbReference type="ARBA" id="ARBA00007626"/>
    </source>
</evidence>
<evidence type="ECO:0008006" key="6">
    <source>
        <dbReference type="Google" id="ProtNLM"/>
    </source>
</evidence>
<dbReference type="PANTHER" id="PTHR47933">
    <property type="entry name" value="PENTATRICOPEPTIDE REPEAT-CONTAINING PROTEIN 1, MITOCHONDRIAL"/>
    <property type="match status" value="1"/>
</dbReference>
<keyword evidence="5" id="KW-1185">Reference proteome</keyword>
<dbReference type="NCBIfam" id="TIGR00756">
    <property type="entry name" value="PPR"/>
    <property type="match status" value="2"/>
</dbReference>
<proteinExistence type="inferred from homology"/>
<dbReference type="InterPro" id="IPR002885">
    <property type="entry name" value="PPR_rpt"/>
</dbReference>
<evidence type="ECO:0000313" key="5">
    <source>
        <dbReference type="Proteomes" id="UP001054821"/>
    </source>
</evidence>
<dbReference type="EMBL" id="JAJFAZ020000008">
    <property type="protein sequence ID" value="KAI5314507.1"/>
    <property type="molecule type" value="Genomic_DNA"/>
</dbReference>
<reference evidence="4 5" key="1">
    <citation type="journal article" date="2022" name="G3 (Bethesda)">
        <title>Whole-genome sequence and methylome profiling of the almond [Prunus dulcis (Mill.) D.A. Webb] cultivar 'Nonpareil'.</title>
        <authorList>
            <person name="D'Amico-Willman K.M."/>
            <person name="Ouma W.Z."/>
            <person name="Meulia T."/>
            <person name="Sideli G.M."/>
            <person name="Gradziel T.M."/>
            <person name="Fresnedo-Ramirez J."/>
        </authorList>
    </citation>
    <scope>NUCLEOTIDE SEQUENCE [LARGE SCALE GENOMIC DNA]</scope>
    <source>
        <strain evidence="4">Clone GOH B32 T37-40</strain>
    </source>
</reference>
<dbReference type="AlphaFoldDB" id="A0AAD4UZA1"/>
<organism evidence="4 5">
    <name type="scientific">Prunus dulcis</name>
    <name type="common">Almond</name>
    <name type="synonym">Amygdalus dulcis</name>
    <dbReference type="NCBI Taxonomy" id="3755"/>
    <lineage>
        <taxon>Eukaryota</taxon>
        <taxon>Viridiplantae</taxon>
        <taxon>Streptophyta</taxon>
        <taxon>Embryophyta</taxon>
        <taxon>Tracheophyta</taxon>
        <taxon>Spermatophyta</taxon>
        <taxon>Magnoliopsida</taxon>
        <taxon>eudicotyledons</taxon>
        <taxon>Gunneridae</taxon>
        <taxon>Pentapetalae</taxon>
        <taxon>rosids</taxon>
        <taxon>fabids</taxon>
        <taxon>Rosales</taxon>
        <taxon>Rosaceae</taxon>
        <taxon>Amygdaloideae</taxon>
        <taxon>Amygdaleae</taxon>
        <taxon>Prunus</taxon>
    </lineage>
</organism>
<dbReference type="Proteomes" id="UP001054821">
    <property type="component" value="Chromosome 8"/>
</dbReference>
<sequence length="111" mass="12509">MEDAIRILQVMTGKGLSPDVPSYSTIITGFCWHQELESAFRMKLEMMDKGVSLDAVTYSSLIQGESCDLFQEMLSMGMPPDEFTYTTLINAYCVEGDLNKSPHLNDEMIQK</sequence>
<name>A0AAD4UZA1_PRUDU</name>
<comment type="caution">
    <text evidence="4">The sequence shown here is derived from an EMBL/GenBank/DDBJ whole genome shotgun (WGS) entry which is preliminary data.</text>
</comment>
<dbReference type="InterPro" id="IPR051240">
    <property type="entry name" value="Mito_RNA-Proc/Resp"/>
</dbReference>
<dbReference type="PROSITE" id="PS51375">
    <property type="entry name" value="PPR"/>
    <property type="match status" value="2"/>
</dbReference>